<dbReference type="EMBL" id="FWZT01000027">
    <property type="protein sequence ID" value="SMF72452.1"/>
    <property type="molecule type" value="Genomic_DNA"/>
</dbReference>
<dbReference type="AlphaFoldDB" id="A0A1Y6CKA5"/>
<evidence type="ECO:0000313" key="1">
    <source>
        <dbReference type="EMBL" id="SMF72452.1"/>
    </source>
</evidence>
<reference evidence="2" key="1">
    <citation type="submission" date="2017-04" db="EMBL/GenBank/DDBJ databases">
        <authorList>
            <person name="Varghese N."/>
            <person name="Submissions S."/>
        </authorList>
    </citation>
    <scope>NUCLEOTIDE SEQUENCE [LARGE SCALE GENOMIC DNA]</scope>
    <source>
        <strain evidence="2">RKEM611</strain>
    </source>
</reference>
<organism evidence="1 2">
    <name type="scientific">Pseudobacteriovorax antillogorgiicola</name>
    <dbReference type="NCBI Taxonomy" id="1513793"/>
    <lineage>
        <taxon>Bacteria</taxon>
        <taxon>Pseudomonadati</taxon>
        <taxon>Bdellovibrionota</taxon>
        <taxon>Oligoflexia</taxon>
        <taxon>Oligoflexales</taxon>
        <taxon>Pseudobacteriovoracaceae</taxon>
        <taxon>Pseudobacteriovorax</taxon>
    </lineage>
</organism>
<protein>
    <submittedName>
        <fullName evidence="1">Uncharacterized protein</fullName>
    </submittedName>
</protein>
<evidence type="ECO:0000313" key="2">
    <source>
        <dbReference type="Proteomes" id="UP000192907"/>
    </source>
</evidence>
<sequence>MTEKKFSLEESILIQNLIKNIEEDDRRIEKQQKAYIEKPVFKN</sequence>
<proteinExistence type="predicted"/>
<accession>A0A1Y6CKA5</accession>
<dbReference type="STRING" id="1513793.SAMN06296036_12714"/>
<keyword evidence="2" id="KW-1185">Reference proteome</keyword>
<dbReference type="RefSeq" id="WP_268808910.1">
    <property type="nucleotide sequence ID" value="NZ_FWZT01000027.1"/>
</dbReference>
<dbReference type="Proteomes" id="UP000192907">
    <property type="component" value="Unassembled WGS sequence"/>
</dbReference>
<name>A0A1Y6CKA5_9BACT</name>
<gene>
    <name evidence="1" type="ORF">SAMN06296036_12714</name>
</gene>